<keyword evidence="3" id="KW-1000">Mitochondrion outer membrane</keyword>
<feature type="domain" description="AAA+ ATPase" evidence="7">
    <location>
        <begin position="4"/>
        <end position="142"/>
    </location>
</feature>
<dbReference type="InterPro" id="IPR027417">
    <property type="entry name" value="P-loop_NTPase"/>
</dbReference>
<dbReference type="SMART" id="SM00382">
    <property type="entry name" value="AAA"/>
    <property type="match status" value="1"/>
</dbReference>
<evidence type="ECO:0000313" key="9">
    <source>
        <dbReference type="RefSeq" id="XP_006811398.1"/>
    </source>
</evidence>
<accession>A0ABM0LUF7</accession>
<comment type="subcellular location">
    <subcellularLocation>
        <location evidence="1">Mitochondrion outer membrane</location>
        <topology evidence="1">Single-pass membrane protein</topology>
    </subcellularLocation>
</comment>
<sequence>VFTLFVGILLHGPPGCGKTMIAKAMAKEAGFRFINLQASTLTDKWYGESQKLAAAVFSLAIKIQPTIIFIDEVDSFLRSRASYDHEATAMMKAQFMSLWDGLITDPTCQVIVMGASNRPQDVDAAILRRMPSMFHIGMPDKDQRLCILDLILEKEYLSDDIDLTMIAEETSNYSGSDLRELCRNASVYRVKDYIKFNNPDTEHSMQEFDMLRPLMLADLQQAKIKMEESKQKRDGVPQTSIGLD</sequence>
<gene>
    <name evidence="9" type="primary">LOC102805207</name>
</gene>
<feature type="non-terminal residue" evidence="9">
    <location>
        <position position="1"/>
    </location>
</feature>
<dbReference type="Pfam" id="PF17862">
    <property type="entry name" value="AAA_lid_3"/>
    <property type="match status" value="1"/>
</dbReference>
<dbReference type="Pfam" id="PF00004">
    <property type="entry name" value="AAA"/>
    <property type="match status" value="1"/>
</dbReference>
<evidence type="ECO:0000256" key="6">
    <source>
        <dbReference type="RuleBase" id="RU003651"/>
    </source>
</evidence>
<proteinExistence type="inferred from homology"/>
<evidence type="ECO:0000259" key="7">
    <source>
        <dbReference type="SMART" id="SM00382"/>
    </source>
</evidence>
<evidence type="ECO:0000256" key="3">
    <source>
        <dbReference type="ARBA" id="ARBA00022787"/>
    </source>
</evidence>
<evidence type="ECO:0000256" key="5">
    <source>
        <dbReference type="ARBA" id="ARBA00023128"/>
    </source>
</evidence>
<evidence type="ECO:0000256" key="1">
    <source>
        <dbReference type="ARBA" id="ARBA00004572"/>
    </source>
</evidence>
<dbReference type="Gene3D" id="3.40.50.300">
    <property type="entry name" value="P-loop containing nucleotide triphosphate hydrolases"/>
    <property type="match status" value="1"/>
</dbReference>
<organism evidence="8 9">
    <name type="scientific">Saccoglossus kowalevskii</name>
    <name type="common">Acorn worm</name>
    <dbReference type="NCBI Taxonomy" id="10224"/>
    <lineage>
        <taxon>Eukaryota</taxon>
        <taxon>Metazoa</taxon>
        <taxon>Hemichordata</taxon>
        <taxon>Enteropneusta</taxon>
        <taxon>Harrimaniidae</taxon>
        <taxon>Saccoglossus</taxon>
    </lineage>
</organism>
<keyword evidence="8" id="KW-1185">Reference proteome</keyword>
<reference evidence="9" key="1">
    <citation type="submission" date="2025-08" db="UniProtKB">
        <authorList>
            <consortium name="RefSeq"/>
        </authorList>
    </citation>
    <scope>IDENTIFICATION</scope>
    <source>
        <tissue evidence="9">Testes</tissue>
    </source>
</reference>
<dbReference type="PANTHER" id="PTHR45644">
    <property type="entry name" value="AAA ATPASE, PUTATIVE (AFU_ORTHOLOGUE AFUA_2G12920)-RELATED-RELATED"/>
    <property type="match status" value="1"/>
</dbReference>
<dbReference type="InterPro" id="IPR041569">
    <property type="entry name" value="AAA_lid_3"/>
</dbReference>
<protein>
    <submittedName>
        <fullName evidence="9">ATPase family AAA domain-containing protein 1-B-like</fullName>
    </submittedName>
</protein>
<comment type="similarity">
    <text evidence="6">Belongs to the AAA ATPase family.</text>
</comment>
<name>A0ABM0LUF7_SACKO</name>
<dbReference type="InterPro" id="IPR003960">
    <property type="entry name" value="ATPase_AAA_CS"/>
</dbReference>
<dbReference type="InterPro" id="IPR003593">
    <property type="entry name" value="AAA+_ATPase"/>
</dbReference>
<evidence type="ECO:0000313" key="8">
    <source>
        <dbReference type="Proteomes" id="UP000694865"/>
    </source>
</evidence>
<evidence type="ECO:0000256" key="4">
    <source>
        <dbReference type="ARBA" id="ARBA00022840"/>
    </source>
</evidence>
<dbReference type="GeneID" id="102805207"/>
<dbReference type="InterPro" id="IPR051701">
    <property type="entry name" value="Mito_OM_Translocase_MSP1"/>
</dbReference>
<dbReference type="RefSeq" id="XP_006811398.1">
    <property type="nucleotide sequence ID" value="XM_006811335.1"/>
</dbReference>
<keyword evidence="4 6" id="KW-0067">ATP-binding</keyword>
<dbReference type="InterPro" id="IPR003959">
    <property type="entry name" value="ATPase_AAA_core"/>
</dbReference>
<dbReference type="PROSITE" id="PS00674">
    <property type="entry name" value="AAA"/>
    <property type="match status" value="1"/>
</dbReference>
<dbReference type="Gene3D" id="1.10.8.60">
    <property type="match status" value="1"/>
</dbReference>
<dbReference type="SUPFAM" id="SSF52540">
    <property type="entry name" value="P-loop containing nucleoside triphosphate hydrolases"/>
    <property type="match status" value="1"/>
</dbReference>
<keyword evidence="2 6" id="KW-0547">Nucleotide-binding</keyword>
<dbReference type="Proteomes" id="UP000694865">
    <property type="component" value="Unplaced"/>
</dbReference>
<dbReference type="PANTHER" id="PTHR45644:SF3">
    <property type="entry name" value="FI08533P-RELATED"/>
    <property type="match status" value="1"/>
</dbReference>
<keyword evidence="5" id="KW-0496">Mitochondrion</keyword>
<keyword evidence="3" id="KW-0472">Membrane</keyword>
<evidence type="ECO:0000256" key="2">
    <source>
        <dbReference type="ARBA" id="ARBA00022741"/>
    </source>
</evidence>